<name>A0A8B0SE94_9GAMM</name>
<gene>
    <name evidence="3" type="ORF">J1836_010400</name>
    <name evidence="2" type="ORF">J1836_15020</name>
</gene>
<dbReference type="Gene3D" id="2.40.370.10">
    <property type="entry name" value="AttH-like domain"/>
    <property type="match status" value="2"/>
</dbReference>
<dbReference type="InterPro" id="IPR010791">
    <property type="entry name" value="AttH_dom"/>
</dbReference>
<dbReference type="SUPFAM" id="SSF159245">
    <property type="entry name" value="AttH-like"/>
    <property type="match status" value="1"/>
</dbReference>
<dbReference type="EMBL" id="JAFMPM010000008">
    <property type="protein sequence ID" value="MBO0614216.1"/>
    <property type="molecule type" value="Genomic_DNA"/>
</dbReference>
<proteinExistence type="predicted"/>
<dbReference type="PANTHER" id="PTHR38591">
    <property type="entry name" value="HYDROLASE"/>
    <property type="match status" value="1"/>
</dbReference>
<evidence type="ECO:0000313" key="4">
    <source>
        <dbReference type="Proteomes" id="UP000664466"/>
    </source>
</evidence>
<sequence length="371" mass="41731">MHGKWWLGLLLVVVLMGCSKAPEPDAFDLNAALGGVADARFTRVLAPRAFQFPQDHAAHPDFRNEWWYVTGNVQTDDGRQFGYQVTWFRIALTPDKPVSVSPWASNQVWMAHVALTDVQAGEHLHEQRLARGAAGLAGQSVQPFRVWLEDWQMVGDGAGEFPWAIAVKAKDFTLNLQLRPQKPPVLQGDQGLSQKSSEVGNASYYYSLTRLQTLGEIYRDGQRFTVTGESWLDREWSTSALGTDQAGWDWFSLQLHDGHEVMFYRLRKKSGETDAHSAGKWVLPEGAAQTLASDDVKLKPLRYWQAASGARYPVAWEMSLRQQGKRWRIEAVVDDQLMETGITYWEGAVRVVDADNGKLLGQGYLEMSGYQ</sequence>
<keyword evidence="4" id="KW-1185">Reference proteome</keyword>
<dbReference type="PANTHER" id="PTHR38591:SF1">
    <property type="entry name" value="BLL1000 PROTEIN"/>
    <property type="match status" value="1"/>
</dbReference>
<dbReference type="Pfam" id="PF07143">
    <property type="entry name" value="CrtC"/>
    <property type="match status" value="1"/>
</dbReference>
<dbReference type="InterPro" id="IPR023374">
    <property type="entry name" value="AttH-like_dom_sf"/>
</dbReference>
<dbReference type="Pfam" id="PF17186">
    <property type="entry name" value="Lipocalin_9"/>
    <property type="match status" value="1"/>
</dbReference>
<evidence type="ECO:0000313" key="2">
    <source>
        <dbReference type="EMBL" id="MBO0614216.1"/>
    </source>
</evidence>
<organism evidence="3">
    <name type="scientific">Thiothrix fructosivorans</name>
    <dbReference type="NCBI Taxonomy" id="111770"/>
    <lineage>
        <taxon>Bacteria</taxon>
        <taxon>Pseudomonadati</taxon>
        <taxon>Pseudomonadota</taxon>
        <taxon>Gammaproteobacteria</taxon>
        <taxon>Thiotrichales</taxon>
        <taxon>Thiotrichaceae</taxon>
        <taxon>Thiothrix</taxon>
    </lineage>
</organism>
<dbReference type="Proteomes" id="UP000664466">
    <property type="component" value="Unassembled WGS sequence"/>
</dbReference>
<accession>A0A8B0SE94</accession>
<evidence type="ECO:0000259" key="1">
    <source>
        <dbReference type="Pfam" id="PF07143"/>
    </source>
</evidence>
<dbReference type="PROSITE" id="PS51257">
    <property type="entry name" value="PROKAR_LIPOPROTEIN"/>
    <property type="match status" value="1"/>
</dbReference>
<protein>
    <submittedName>
        <fullName evidence="3">Carotenoid 1,2-hydratase</fullName>
    </submittedName>
</protein>
<dbReference type="EMBL" id="CP072748">
    <property type="protein sequence ID" value="QTX09069.1"/>
    <property type="molecule type" value="Genomic_DNA"/>
</dbReference>
<dbReference type="AlphaFoldDB" id="A0A8B0SE94"/>
<evidence type="ECO:0000313" key="3">
    <source>
        <dbReference type="EMBL" id="QTX09069.1"/>
    </source>
</evidence>
<reference evidence="3" key="2">
    <citation type="submission" date="2021-04" db="EMBL/GenBank/DDBJ databases">
        <title>Complete Genome and methylome analysis of Thiothrix fructosivorans ATCC 49748.</title>
        <authorList>
            <person name="Fomenkov A."/>
            <person name="Sun L."/>
            <person name="Vincze T."/>
            <person name="Grabovich M.Y."/>
            <person name="Roberts R.J."/>
        </authorList>
    </citation>
    <scope>NUCLEOTIDE SEQUENCE</scope>
    <source>
        <strain evidence="3">ATCC 49748</strain>
    </source>
</reference>
<reference evidence="2 4" key="1">
    <citation type="submission" date="2021-03" db="EMBL/GenBank/DDBJ databases">
        <title>Draft genome and methylome analysis of Thiotrix fructosivoruns ATCC 49748.</title>
        <authorList>
            <person name="Fomenkov A."/>
            <person name="Grabovich M.Y."/>
            <person name="Roberts R.J."/>
        </authorList>
    </citation>
    <scope>NUCLEOTIDE SEQUENCE [LARGE SCALE GENOMIC DNA]</scope>
    <source>
        <strain evidence="2 4">ATCC 49748</strain>
    </source>
</reference>
<dbReference type="RefSeq" id="WP_207251962.1">
    <property type="nucleotide sequence ID" value="NZ_JAFMPM010000008.1"/>
</dbReference>
<feature type="domain" description="AttH" evidence="1">
    <location>
        <begin position="65"/>
        <end position="238"/>
    </location>
</feature>